<dbReference type="NCBIfam" id="TIGR04057">
    <property type="entry name" value="SusC_RagA_signa"/>
    <property type="match status" value="1"/>
</dbReference>
<feature type="chain" id="PRO_5002391947" evidence="6">
    <location>
        <begin position="30"/>
        <end position="1125"/>
    </location>
</feature>
<evidence type="ECO:0000313" key="10">
    <source>
        <dbReference type="Proteomes" id="UP000003879"/>
    </source>
</evidence>
<evidence type="ECO:0000259" key="7">
    <source>
        <dbReference type="Pfam" id="PF07660"/>
    </source>
</evidence>
<dbReference type="HOGENOM" id="CLU_004317_1_0_10"/>
<evidence type="ECO:0000313" key="9">
    <source>
        <dbReference type="EMBL" id="EIY90911.1"/>
    </source>
</evidence>
<keyword evidence="5" id="KW-0812">Transmembrane</keyword>
<dbReference type="GeneID" id="60369513"/>
<evidence type="ECO:0000256" key="1">
    <source>
        <dbReference type="ARBA" id="ARBA00022448"/>
    </source>
</evidence>
<keyword evidence="5" id="KW-1134">Transmembrane beta strand</keyword>
<dbReference type="Pfam" id="PF13715">
    <property type="entry name" value="CarbopepD_reg_2"/>
    <property type="match status" value="1"/>
</dbReference>
<dbReference type="GO" id="GO:0015344">
    <property type="term" value="F:siderophore uptake transmembrane transporter activity"/>
    <property type="evidence" value="ECO:0007669"/>
    <property type="project" value="TreeGrafter"/>
</dbReference>
<dbReference type="Gene3D" id="2.170.130.10">
    <property type="entry name" value="TonB-dependent receptor, plug domain"/>
    <property type="match status" value="1"/>
</dbReference>
<dbReference type="EMBL" id="AGXN01000022">
    <property type="protein sequence ID" value="EIY90911.1"/>
    <property type="molecule type" value="Genomic_DNA"/>
</dbReference>
<comment type="caution">
    <text evidence="9">The sequence shown here is derived from an EMBL/GenBank/DDBJ whole genome shotgun (WGS) entry which is preliminary data.</text>
</comment>
<dbReference type="SUPFAM" id="SSF49464">
    <property type="entry name" value="Carboxypeptidase regulatory domain-like"/>
    <property type="match status" value="1"/>
</dbReference>
<proteinExistence type="inferred from homology"/>
<dbReference type="Pfam" id="PF07715">
    <property type="entry name" value="Plug"/>
    <property type="match status" value="1"/>
</dbReference>
<dbReference type="Gene3D" id="2.60.40.1120">
    <property type="entry name" value="Carboxypeptidase-like, regulatory domain"/>
    <property type="match status" value="1"/>
</dbReference>
<keyword evidence="2 6" id="KW-0732">Signal</keyword>
<dbReference type="InterPro" id="IPR023996">
    <property type="entry name" value="TonB-dep_OMP_SusC/RagA"/>
</dbReference>
<evidence type="ECO:0000256" key="3">
    <source>
        <dbReference type="ARBA" id="ARBA00023136"/>
    </source>
</evidence>
<dbReference type="InterPro" id="IPR039426">
    <property type="entry name" value="TonB-dep_rcpt-like"/>
</dbReference>
<evidence type="ECO:0000259" key="8">
    <source>
        <dbReference type="Pfam" id="PF07715"/>
    </source>
</evidence>
<dbReference type="GO" id="GO:0044718">
    <property type="term" value="P:siderophore transmembrane transport"/>
    <property type="evidence" value="ECO:0007669"/>
    <property type="project" value="TreeGrafter"/>
</dbReference>
<protein>
    <submittedName>
        <fullName evidence="9">SusC/RagA family TonB-linked outer membrane protein</fullName>
    </submittedName>
</protein>
<evidence type="ECO:0000256" key="4">
    <source>
        <dbReference type="ARBA" id="ARBA00023237"/>
    </source>
</evidence>
<keyword evidence="4 5" id="KW-0998">Cell outer membrane</keyword>
<accession>A0A0E2AKH7</accession>
<evidence type="ECO:0000256" key="5">
    <source>
        <dbReference type="PROSITE-ProRule" id="PRU01360"/>
    </source>
</evidence>
<feature type="domain" description="TonB-dependent receptor plug" evidence="8">
    <location>
        <begin position="208"/>
        <end position="316"/>
    </location>
</feature>
<dbReference type="AlphaFoldDB" id="A0A0E2AKH7"/>
<dbReference type="RefSeq" id="WP_005788914.1">
    <property type="nucleotide sequence ID" value="NZ_JH724217.1"/>
</dbReference>
<name>A0A0E2AKH7_BACFG</name>
<keyword evidence="3 5" id="KW-0472">Membrane</keyword>
<dbReference type="InterPro" id="IPR012910">
    <property type="entry name" value="Plug_dom"/>
</dbReference>
<dbReference type="FunFam" id="2.170.130.10:FF:000003">
    <property type="entry name" value="SusC/RagA family TonB-linked outer membrane protein"/>
    <property type="match status" value="1"/>
</dbReference>
<dbReference type="InterPro" id="IPR008969">
    <property type="entry name" value="CarboxyPept-like_regulatory"/>
</dbReference>
<sequence length="1125" mass="125259">MNKFLFSCQKRCLKYIVMALLLYPLSALAAQGQIVVKGQSLTIPQAIRLIEKSSQYTFFYNANDLKNTTLKSIDCKGSIDDVLNEVFKGSNISYVIKGNEVILKVEKTESTQQKKAKIIGIVTDSKTGEPIIGATVQLLGTTTGVITDVDGKFELAAFPKNEIQISYIGYVTKKVKVGSQKVMSITLAEDAQQLDEVVVTAFGTGQKKETITGSIQSVRPSDLLVPSANLSSSFAGRLSGVIAYQRSGEPGQNSADFFIRGVATMNGATSPLIILDGVEVSKADLNSLDPEVIESFSVLKDATASAMYGTRGANGVLIVKTKSGSDLDRPIIGVRLEGYVNTPTKKPEIVDGPTYMRLYNEAVTNQGTGAVLYSDEKINGTIHNLNPYIYPNVDWYKEVFKDATFNQKANFNVRGGTSKITYFMNVNMNHETGMLKDRSSDFFSYKNNIDYMKYAFQNNVDFHLSKSSTISLHLNVQLNDMHGPLTTKDGNGVGDIFSAIMGTNPVDFPVMFPQGSDTWYHWGGILAGNYQPLNPVALSSAGYKDTFESTVVANVNWDQKLDFITKGLSFRALVSFKNWSYNQKFRLQGYNSYQLSDYKQNEDGSYDFTNTPIGEPSNHTMDAFFGTNGDRRFYIQGYLNYERSFGSHNVSGMLLYNQDDYNTNVNSSLIASLPKRKMGVAARLSYDYDHRYMLEVNAGYNGSESFAKGHRWGLFPSISLGWNISEEKFWKPIKPVISNFKVRGSYGLVGNDQIGSDRFAYLAIVNLTESPSYTTGYGGSTTSLSGPTYNRFQNNELTWEVGNKLNVGVDLQLFNSLNITVDGFREIRDNIFQQKNSIPNYLGTASTKIYGNFAKVKNTGFDLALDYGKQLNRNFSIQMKGTFTYAHNEVLKYDEAAGLRPALSQVGKSLNSIWGYVADGLYIDEADIANNPQSTIGNIAIAPGDVKYVDQPDASGNYDGKITSDDRVVLGYPTIPEIIYGFGPSITWKNWDFSFFFQGQARVSFMMSGFEPFGTQSKNNVLKWISDDHWSKDNQNPNARYPRLTQYNNNNNTASSSYWLRNASFLKLRNAEIGYRFKWARIYVNGSNLLTFSPFKLWDPEMGGGAGMKYPTQRTYNVGIQLTFK</sequence>
<dbReference type="InterPro" id="IPR011662">
    <property type="entry name" value="Secretin/TonB_short_N"/>
</dbReference>
<dbReference type="Proteomes" id="UP000003879">
    <property type="component" value="Unassembled WGS sequence"/>
</dbReference>
<dbReference type="PANTHER" id="PTHR30069">
    <property type="entry name" value="TONB-DEPENDENT OUTER MEMBRANE RECEPTOR"/>
    <property type="match status" value="1"/>
</dbReference>
<dbReference type="FunFam" id="2.60.40.1120:FF:000003">
    <property type="entry name" value="Outer membrane protein Omp121"/>
    <property type="match status" value="1"/>
</dbReference>
<feature type="domain" description="Secretin/TonB short N-terminal" evidence="7">
    <location>
        <begin position="56"/>
        <end position="103"/>
    </location>
</feature>
<dbReference type="PATRIC" id="fig|997883.3.peg.3907"/>
<dbReference type="InterPro" id="IPR037066">
    <property type="entry name" value="Plug_dom_sf"/>
</dbReference>
<dbReference type="NCBIfam" id="TIGR04056">
    <property type="entry name" value="OMP_RagA_SusC"/>
    <property type="match status" value="1"/>
</dbReference>
<evidence type="ECO:0000256" key="2">
    <source>
        <dbReference type="ARBA" id="ARBA00022729"/>
    </source>
</evidence>
<reference evidence="9 10" key="1">
    <citation type="submission" date="2012-02" db="EMBL/GenBank/DDBJ databases">
        <title>The Genome Sequence of Bacteroides fragilis CL07T12C05.</title>
        <authorList>
            <consortium name="The Broad Institute Genome Sequencing Platform"/>
            <person name="Earl A."/>
            <person name="Ward D."/>
            <person name="Feldgarden M."/>
            <person name="Gevers D."/>
            <person name="Zitomersky N.L."/>
            <person name="Coyne M.J."/>
            <person name="Comstock L.E."/>
            <person name="Young S.K."/>
            <person name="Zeng Q."/>
            <person name="Gargeya S."/>
            <person name="Fitzgerald M."/>
            <person name="Haas B."/>
            <person name="Abouelleil A."/>
            <person name="Alvarado L."/>
            <person name="Arachchi H.M."/>
            <person name="Berlin A."/>
            <person name="Chapman S.B."/>
            <person name="Gearin G."/>
            <person name="Goldberg J."/>
            <person name="Griggs A."/>
            <person name="Gujja S."/>
            <person name="Hansen M."/>
            <person name="Heiman D."/>
            <person name="Howarth C."/>
            <person name="Larimer J."/>
            <person name="Lui A."/>
            <person name="MacDonald P.J.P."/>
            <person name="McCowen C."/>
            <person name="Montmayeur A."/>
            <person name="Murphy C."/>
            <person name="Neiman D."/>
            <person name="Pearson M."/>
            <person name="Priest M."/>
            <person name="Roberts A."/>
            <person name="Saif S."/>
            <person name="Shea T."/>
            <person name="Sisk P."/>
            <person name="Stolte C."/>
            <person name="Sykes S."/>
            <person name="Wortman J."/>
            <person name="Nusbaum C."/>
            <person name="Birren B."/>
        </authorList>
    </citation>
    <scope>NUCLEOTIDE SEQUENCE [LARGE SCALE GENOMIC DNA]</scope>
    <source>
        <strain evidence="9 10">CL07T12C05</strain>
    </source>
</reference>
<dbReference type="PROSITE" id="PS52016">
    <property type="entry name" value="TONB_DEPENDENT_REC_3"/>
    <property type="match status" value="1"/>
</dbReference>
<dbReference type="GO" id="GO:0009279">
    <property type="term" value="C:cell outer membrane"/>
    <property type="evidence" value="ECO:0007669"/>
    <property type="project" value="UniProtKB-SubCell"/>
</dbReference>
<feature type="signal peptide" evidence="6">
    <location>
        <begin position="1"/>
        <end position="29"/>
    </location>
</feature>
<evidence type="ECO:0000256" key="6">
    <source>
        <dbReference type="SAM" id="SignalP"/>
    </source>
</evidence>
<dbReference type="Pfam" id="PF07660">
    <property type="entry name" value="STN"/>
    <property type="match status" value="1"/>
</dbReference>
<keyword evidence="1 5" id="KW-0813">Transport</keyword>
<dbReference type="PANTHER" id="PTHR30069:SF29">
    <property type="entry name" value="HEMOGLOBIN AND HEMOGLOBIN-HAPTOGLOBIN-BINDING PROTEIN 1-RELATED"/>
    <property type="match status" value="1"/>
</dbReference>
<gene>
    <name evidence="9" type="ORF">HMPREF1056_03694</name>
</gene>
<dbReference type="InterPro" id="IPR023997">
    <property type="entry name" value="TonB-dep_OMP_SusC/RagA_CS"/>
</dbReference>
<organism evidence="9 10">
    <name type="scientific">Bacteroides fragilis CL07T12C05</name>
    <dbReference type="NCBI Taxonomy" id="997883"/>
    <lineage>
        <taxon>Bacteria</taxon>
        <taxon>Pseudomonadati</taxon>
        <taxon>Bacteroidota</taxon>
        <taxon>Bacteroidia</taxon>
        <taxon>Bacteroidales</taxon>
        <taxon>Bacteroidaceae</taxon>
        <taxon>Bacteroides</taxon>
    </lineage>
</organism>
<dbReference type="SUPFAM" id="SSF56935">
    <property type="entry name" value="Porins"/>
    <property type="match status" value="1"/>
</dbReference>
<comment type="subcellular location">
    <subcellularLocation>
        <location evidence="5">Cell outer membrane</location>
        <topology evidence="5">Multi-pass membrane protein</topology>
    </subcellularLocation>
</comment>
<comment type="similarity">
    <text evidence="5">Belongs to the TonB-dependent receptor family.</text>
</comment>